<dbReference type="GO" id="GO:0009089">
    <property type="term" value="P:lysine biosynthetic process via diaminopimelate"/>
    <property type="evidence" value="ECO:0007669"/>
    <property type="project" value="UniProtKB-UniRule"/>
</dbReference>
<comment type="subcellular location">
    <subcellularLocation>
        <location evidence="9">Cytoplasm</location>
    </subcellularLocation>
</comment>
<keyword evidence="7 9" id="KW-0520">NAD</keyword>
<dbReference type="InterPro" id="IPR023940">
    <property type="entry name" value="DHDPR_bac"/>
</dbReference>
<dbReference type="Proteomes" id="UP000190080">
    <property type="component" value="Unassembled WGS sequence"/>
</dbReference>
<keyword evidence="6 9" id="KW-0560">Oxidoreductase</keyword>
<comment type="catalytic activity">
    <reaction evidence="9">
        <text>(S)-2,3,4,5-tetrahydrodipicolinate + NAD(+) + H2O = (2S,4S)-4-hydroxy-2,3,4,5-tetrahydrodipicolinate + NADH + H(+)</text>
        <dbReference type="Rhea" id="RHEA:35323"/>
        <dbReference type="ChEBI" id="CHEBI:15377"/>
        <dbReference type="ChEBI" id="CHEBI:15378"/>
        <dbReference type="ChEBI" id="CHEBI:16845"/>
        <dbReference type="ChEBI" id="CHEBI:57540"/>
        <dbReference type="ChEBI" id="CHEBI:57945"/>
        <dbReference type="ChEBI" id="CHEBI:67139"/>
        <dbReference type="EC" id="1.17.1.8"/>
    </reaction>
</comment>
<dbReference type="PROSITE" id="PS01298">
    <property type="entry name" value="DAPB"/>
    <property type="match status" value="1"/>
</dbReference>
<dbReference type="RefSeq" id="WP_079426787.1">
    <property type="nucleotide sequence ID" value="NZ_MZGV01000051.1"/>
</dbReference>
<evidence type="ECO:0000256" key="2">
    <source>
        <dbReference type="ARBA" id="ARBA00022490"/>
    </source>
</evidence>
<dbReference type="GO" id="GO:0016726">
    <property type="term" value="F:oxidoreductase activity, acting on CH or CH2 groups, NAD or NADP as acceptor"/>
    <property type="evidence" value="ECO:0007669"/>
    <property type="project" value="UniProtKB-UniRule"/>
</dbReference>
<evidence type="ECO:0000256" key="5">
    <source>
        <dbReference type="ARBA" id="ARBA00022915"/>
    </source>
</evidence>
<keyword evidence="14" id="KW-1185">Reference proteome</keyword>
<sequence length="251" mass="27251">MLKILLNGCNGRMGKVISNLAANNNSIDIIAGIDPTGIKSDNYPVYKEISEFKDGCDVILDFSNANSLAAVLNFAETNSIPTVLCTTGYNQQQLDDIKSSSEKVAIFNSSNMSIGIGILSYMLKKISPMLYNDFDIEIIEKHHNQKLDSPSGTAIMLANAIENSIDSDVEYKYGRKGMAKRAKNEIGVHAIRGGSIVGEHEIIFAGLGETIELKHTALSRDVFAVGAIKACKFIATKHSGLFNMDDLLSIK</sequence>
<evidence type="ECO:0000256" key="7">
    <source>
        <dbReference type="ARBA" id="ARBA00023027"/>
    </source>
</evidence>
<accession>A0A1V4IHP8</accession>
<feature type="binding site" evidence="9">
    <location>
        <begin position="152"/>
        <end position="153"/>
    </location>
    <ligand>
        <name>(S)-2,3,4,5-tetrahydrodipicolinate</name>
        <dbReference type="ChEBI" id="CHEBI:16845"/>
    </ligand>
</feature>
<keyword evidence="8 9" id="KW-0457">Lysine biosynthesis</keyword>
<evidence type="ECO:0000259" key="12">
    <source>
        <dbReference type="Pfam" id="PF05173"/>
    </source>
</evidence>
<dbReference type="GO" id="GO:0050661">
    <property type="term" value="F:NADP binding"/>
    <property type="evidence" value="ECO:0007669"/>
    <property type="project" value="UniProtKB-UniRule"/>
</dbReference>
<keyword evidence="3 9" id="KW-0028">Amino-acid biosynthesis</keyword>
<comment type="function">
    <text evidence="9">Catalyzes the conversion of 4-hydroxy-tetrahydrodipicolinate (HTPA) to tetrahydrodipicolinate.</text>
</comment>
<dbReference type="EC" id="1.17.1.8" evidence="9 10"/>
<dbReference type="PIRSF" id="PIRSF000161">
    <property type="entry name" value="DHPR"/>
    <property type="match status" value="1"/>
</dbReference>
<dbReference type="SUPFAM" id="SSF55347">
    <property type="entry name" value="Glyceraldehyde-3-phosphate dehydrogenase-like, C-terminal domain"/>
    <property type="match status" value="1"/>
</dbReference>
<comment type="pathway">
    <text evidence="9">Amino-acid biosynthesis; L-lysine biosynthesis via DAP pathway; (S)-tetrahydrodipicolinate from L-aspartate: step 4/4.</text>
</comment>
<evidence type="ECO:0000256" key="1">
    <source>
        <dbReference type="ARBA" id="ARBA00006642"/>
    </source>
</evidence>
<comment type="catalytic activity">
    <reaction evidence="9">
        <text>(S)-2,3,4,5-tetrahydrodipicolinate + NADP(+) + H2O = (2S,4S)-4-hydroxy-2,3,4,5-tetrahydrodipicolinate + NADPH + H(+)</text>
        <dbReference type="Rhea" id="RHEA:35331"/>
        <dbReference type="ChEBI" id="CHEBI:15377"/>
        <dbReference type="ChEBI" id="CHEBI:15378"/>
        <dbReference type="ChEBI" id="CHEBI:16845"/>
        <dbReference type="ChEBI" id="CHEBI:57783"/>
        <dbReference type="ChEBI" id="CHEBI:58349"/>
        <dbReference type="ChEBI" id="CHEBI:67139"/>
        <dbReference type="EC" id="1.17.1.8"/>
    </reaction>
</comment>
<comment type="caution">
    <text evidence="9">Was originally thought to be a dihydrodipicolinate reductase (DHDPR), catalyzing the conversion of dihydrodipicolinate to tetrahydrodipicolinate. However, it was shown in E.coli that the substrate of the enzymatic reaction is not dihydrodipicolinate (DHDP) but in fact (2S,4S)-4-hydroxy-2,3,4,5-tetrahydrodipicolinic acid (HTPA), the product released by the DapA-catalyzed reaction.</text>
</comment>
<dbReference type="HAMAP" id="MF_00102">
    <property type="entry name" value="DapB"/>
    <property type="match status" value="1"/>
</dbReference>
<dbReference type="InterPro" id="IPR000846">
    <property type="entry name" value="DapB_N"/>
</dbReference>
<proteinExistence type="inferred from homology"/>
<evidence type="ECO:0000313" key="13">
    <source>
        <dbReference type="EMBL" id="OPJ59047.1"/>
    </source>
</evidence>
<dbReference type="PANTHER" id="PTHR20836">
    <property type="entry name" value="DIHYDRODIPICOLINATE REDUCTASE"/>
    <property type="match status" value="1"/>
</dbReference>
<dbReference type="Gene3D" id="3.30.360.10">
    <property type="entry name" value="Dihydrodipicolinate Reductase, domain 2"/>
    <property type="match status" value="1"/>
</dbReference>
<dbReference type="Pfam" id="PF05173">
    <property type="entry name" value="DapB_C"/>
    <property type="match status" value="1"/>
</dbReference>
<dbReference type="AlphaFoldDB" id="A0A1V4IHP8"/>
<reference evidence="13 14" key="1">
    <citation type="submission" date="2017-03" db="EMBL/GenBank/DDBJ databases">
        <title>Genome sequence of Clostridium oryzae DSM 28571.</title>
        <authorList>
            <person name="Poehlein A."/>
            <person name="Daniel R."/>
        </authorList>
    </citation>
    <scope>NUCLEOTIDE SEQUENCE [LARGE SCALE GENOMIC DNA]</scope>
    <source>
        <strain evidence="13 14">DSM 28571</strain>
    </source>
</reference>
<comment type="subunit">
    <text evidence="9">Homotetramer.</text>
</comment>
<keyword evidence="4 9" id="KW-0521">NADP</keyword>
<dbReference type="GO" id="GO:0051287">
    <property type="term" value="F:NAD binding"/>
    <property type="evidence" value="ECO:0007669"/>
    <property type="project" value="UniProtKB-UniRule"/>
</dbReference>
<feature type="domain" description="Dihydrodipicolinate reductase C-terminal" evidence="12">
    <location>
        <begin position="115"/>
        <end position="248"/>
    </location>
</feature>
<dbReference type="STRING" id="1450648.CLORY_34570"/>
<evidence type="ECO:0000256" key="6">
    <source>
        <dbReference type="ARBA" id="ARBA00023002"/>
    </source>
</evidence>
<keyword evidence="5 9" id="KW-0220">Diaminopimelate biosynthesis</keyword>
<dbReference type="OrthoDB" id="9790352at2"/>
<dbReference type="NCBIfam" id="TIGR00036">
    <property type="entry name" value="dapB"/>
    <property type="match status" value="1"/>
</dbReference>
<evidence type="ECO:0000256" key="9">
    <source>
        <dbReference type="HAMAP-Rule" id="MF_00102"/>
    </source>
</evidence>
<dbReference type="SUPFAM" id="SSF51735">
    <property type="entry name" value="NAD(P)-binding Rossmann-fold domains"/>
    <property type="match status" value="1"/>
</dbReference>
<feature type="binding site" evidence="9">
    <location>
        <position position="39"/>
    </location>
    <ligand>
        <name>NADP(+)</name>
        <dbReference type="ChEBI" id="CHEBI:58349"/>
    </ligand>
</feature>
<dbReference type="EMBL" id="MZGV01000051">
    <property type="protein sequence ID" value="OPJ59047.1"/>
    <property type="molecule type" value="Genomic_DNA"/>
</dbReference>
<dbReference type="PANTHER" id="PTHR20836:SF7">
    <property type="entry name" value="4-HYDROXY-TETRAHYDRODIPICOLINATE REDUCTASE"/>
    <property type="match status" value="1"/>
</dbReference>
<feature type="active site" description="Proton donor/acceptor" evidence="9">
    <location>
        <position position="142"/>
    </location>
</feature>
<evidence type="ECO:0000259" key="11">
    <source>
        <dbReference type="Pfam" id="PF01113"/>
    </source>
</evidence>
<evidence type="ECO:0000256" key="8">
    <source>
        <dbReference type="ARBA" id="ARBA00023154"/>
    </source>
</evidence>
<dbReference type="GO" id="GO:0019877">
    <property type="term" value="P:diaminopimelate biosynthetic process"/>
    <property type="evidence" value="ECO:0007669"/>
    <property type="project" value="UniProtKB-UniRule"/>
</dbReference>
<organism evidence="13 14">
    <name type="scientific">Clostridium oryzae</name>
    <dbReference type="NCBI Taxonomy" id="1450648"/>
    <lineage>
        <taxon>Bacteria</taxon>
        <taxon>Bacillati</taxon>
        <taxon>Bacillota</taxon>
        <taxon>Clostridia</taxon>
        <taxon>Eubacteriales</taxon>
        <taxon>Clostridiaceae</taxon>
        <taxon>Clostridium</taxon>
    </lineage>
</organism>
<dbReference type="GO" id="GO:0005829">
    <property type="term" value="C:cytosol"/>
    <property type="evidence" value="ECO:0007669"/>
    <property type="project" value="TreeGrafter"/>
</dbReference>
<evidence type="ECO:0000256" key="4">
    <source>
        <dbReference type="ARBA" id="ARBA00022857"/>
    </source>
</evidence>
<name>A0A1V4IHP8_9CLOT</name>
<feature type="binding site" evidence="9">
    <location>
        <begin position="8"/>
        <end position="13"/>
    </location>
    <ligand>
        <name>NAD(+)</name>
        <dbReference type="ChEBI" id="CHEBI:57540"/>
    </ligand>
</feature>
<feature type="binding site" evidence="9">
    <location>
        <begin position="85"/>
        <end position="87"/>
    </location>
    <ligand>
        <name>NAD(+)</name>
        <dbReference type="ChEBI" id="CHEBI:57540"/>
    </ligand>
</feature>
<dbReference type="CDD" id="cd02274">
    <property type="entry name" value="DHDPR_N"/>
    <property type="match status" value="1"/>
</dbReference>
<dbReference type="FunFam" id="3.30.360.10:FF:000009">
    <property type="entry name" value="4-hydroxy-tetrahydrodipicolinate reductase"/>
    <property type="match status" value="1"/>
</dbReference>
<feature type="domain" description="Dihydrodipicolinate reductase N-terminal" evidence="11">
    <location>
        <begin position="3"/>
        <end position="112"/>
    </location>
</feature>
<evidence type="ECO:0000256" key="10">
    <source>
        <dbReference type="NCBIfam" id="TIGR00036"/>
    </source>
</evidence>
<protein>
    <recommendedName>
        <fullName evidence="9 10">4-hydroxy-tetrahydrodipicolinate reductase</fullName>
        <shortName evidence="9">HTPA reductase</shortName>
        <ecNumber evidence="9 10">1.17.1.8</ecNumber>
    </recommendedName>
</protein>
<dbReference type="Gene3D" id="3.40.50.720">
    <property type="entry name" value="NAD(P)-binding Rossmann-like Domain"/>
    <property type="match status" value="1"/>
</dbReference>
<feature type="binding site" evidence="9">
    <location>
        <position position="34"/>
    </location>
    <ligand>
        <name>NAD(+)</name>
        <dbReference type="ChEBI" id="CHEBI:57540"/>
    </ligand>
</feature>
<dbReference type="UniPathway" id="UPA00034">
    <property type="reaction ID" value="UER00018"/>
</dbReference>
<evidence type="ECO:0000256" key="3">
    <source>
        <dbReference type="ARBA" id="ARBA00022605"/>
    </source>
</evidence>
<feature type="binding site" evidence="9">
    <location>
        <position position="143"/>
    </location>
    <ligand>
        <name>(S)-2,3,4,5-tetrahydrodipicolinate</name>
        <dbReference type="ChEBI" id="CHEBI:16845"/>
    </ligand>
</feature>
<dbReference type="InterPro" id="IPR022664">
    <property type="entry name" value="DapB_N_CS"/>
</dbReference>
<feature type="active site" description="Proton donor" evidence="9">
    <location>
        <position position="146"/>
    </location>
</feature>
<feature type="binding site" evidence="9">
    <location>
        <begin position="109"/>
        <end position="112"/>
    </location>
    <ligand>
        <name>NAD(+)</name>
        <dbReference type="ChEBI" id="CHEBI:57540"/>
    </ligand>
</feature>
<dbReference type="InterPro" id="IPR036291">
    <property type="entry name" value="NAD(P)-bd_dom_sf"/>
</dbReference>
<dbReference type="Pfam" id="PF01113">
    <property type="entry name" value="DapB_N"/>
    <property type="match status" value="1"/>
</dbReference>
<dbReference type="GO" id="GO:0008839">
    <property type="term" value="F:4-hydroxy-tetrahydrodipicolinate reductase"/>
    <property type="evidence" value="ECO:0007669"/>
    <property type="project" value="UniProtKB-UniRule"/>
</dbReference>
<gene>
    <name evidence="9 13" type="primary">dapB</name>
    <name evidence="13" type="ORF">CLORY_34570</name>
</gene>
<evidence type="ECO:0000313" key="14">
    <source>
        <dbReference type="Proteomes" id="UP000190080"/>
    </source>
</evidence>
<dbReference type="InterPro" id="IPR022663">
    <property type="entry name" value="DapB_C"/>
</dbReference>
<comment type="caution">
    <text evidence="13">The sequence shown here is derived from an EMBL/GenBank/DDBJ whole genome shotgun (WGS) entry which is preliminary data.</text>
</comment>
<comment type="similarity">
    <text evidence="1 9">Belongs to the DapB family.</text>
</comment>
<keyword evidence="2 9" id="KW-0963">Cytoplasm</keyword>